<organism evidence="1 2">
    <name type="scientific">Hoylesella buccalis DNF00853</name>
    <dbReference type="NCBI Taxonomy" id="1401074"/>
    <lineage>
        <taxon>Bacteria</taxon>
        <taxon>Pseudomonadati</taxon>
        <taxon>Bacteroidota</taxon>
        <taxon>Bacteroidia</taxon>
        <taxon>Bacteroidales</taxon>
        <taxon>Prevotellaceae</taxon>
        <taxon>Hoylesella</taxon>
    </lineage>
</organism>
<evidence type="ECO:0000313" key="2">
    <source>
        <dbReference type="Proteomes" id="UP000029556"/>
    </source>
</evidence>
<evidence type="ECO:0000313" key="1">
    <source>
        <dbReference type="EMBL" id="KGF35793.1"/>
    </source>
</evidence>
<dbReference type="Proteomes" id="UP000029556">
    <property type="component" value="Unassembled WGS sequence"/>
</dbReference>
<reference evidence="1 2" key="1">
    <citation type="submission" date="2014-07" db="EMBL/GenBank/DDBJ databases">
        <authorList>
            <person name="McCorrison J."/>
            <person name="Sanka R."/>
            <person name="Torralba M."/>
            <person name="Gillis M."/>
            <person name="Haft D.H."/>
            <person name="Methe B."/>
            <person name="Sutton G."/>
            <person name="Nelson K.E."/>
        </authorList>
    </citation>
    <scope>NUCLEOTIDE SEQUENCE [LARGE SCALE GENOMIC DNA]</scope>
    <source>
        <strain evidence="1 2">DNF00853</strain>
    </source>
</reference>
<gene>
    <name evidence="1" type="ORF">HMPREF2137_03630</name>
</gene>
<dbReference type="EMBL" id="JRNN01000035">
    <property type="protein sequence ID" value="KGF35793.1"/>
    <property type="molecule type" value="Genomic_DNA"/>
</dbReference>
<proteinExistence type="predicted"/>
<dbReference type="OrthoDB" id="1061755at2"/>
<dbReference type="RefSeq" id="WP_036872145.1">
    <property type="nucleotide sequence ID" value="NZ_JRNN01000035.1"/>
</dbReference>
<protein>
    <submittedName>
        <fullName evidence="1">Uncharacterized protein</fullName>
    </submittedName>
</protein>
<accession>A0A095ZMD2</accession>
<name>A0A095ZMD2_9BACT</name>
<comment type="caution">
    <text evidence="1">The sequence shown here is derived from an EMBL/GenBank/DDBJ whole genome shotgun (WGS) entry which is preliminary data.</text>
</comment>
<sequence length="646" mass="73960">MLLCTLDGKKGYPSTKNNIKVTLENPFVKDSGTYSYDIIFPMEIDANRRLFANVHRLDVKKTATTFEQCLLYVDNRLVMQGKGIITAITNDTVKVQIVGGKSRIKYNSKFENHYIDEINFPPVTITHGYDKEAYAQWGLDEPTRTELARRAFLLIDLTKSNFVGQPGIAAFNPIWDETNDTCSNGIYVVDSSSLSVNGKTWHGGKRAFMYNLAVQPNLMYVLRKIIENEGYTLLQNDYDKEPWNRLLIANATRSLRIKDALPHWTVYKFIEEIRKLFNATILFDEQERSVRIVSANEMLKNESVAYQHVETFTTEYDDDGIKNVLTSNLRFRLGGSTNRSWREVVSPDILSTFTVKEGLVEFDKMGDREKRTTIQKIGDLYYVYADEIDESYPDPERKVGQVLPCGFFNPIVRNEKSDQYEELCIAPVAVTMKKLFKEEDALQKIGIRFEGFPKVAYYIPSTTNEKEASLNDMSIDEEGDYYLSVQNAIESGVEKESNEGEGADAMFVMFQGKGVSNRKIIFGMFDPSRNEDGEYVRYRTPVTYTDCRMYRNCPGMGFDDNASLSLHVNESHVLLLEKVSTLGDFCSNVHVDAHHTIVIKFLSNDVPDPRKIYVFDNKRFICQKIELNVTDDGIDKEKTGYFCELL</sequence>
<dbReference type="AlphaFoldDB" id="A0A095ZMD2"/>